<keyword evidence="6" id="KW-1185">Reference proteome</keyword>
<evidence type="ECO:0000256" key="2">
    <source>
        <dbReference type="PROSITE-ProRule" id="PRU00176"/>
    </source>
</evidence>
<dbReference type="GO" id="GO:0003723">
    <property type="term" value="F:RNA binding"/>
    <property type="evidence" value="ECO:0007669"/>
    <property type="project" value="UniProtKB-UniRule"/>
</dbReference>
<proteinExistence type="predicted"/>
<dbReference type="InterPro" id="IPR012677">
    <property type="entry name" value="Nucleotide-bd_a/b_plait_sf"/>
</dbReference>
<dbReference type="EMBL" id="VDCV01000002">
    <property type="protein sequence ID" value="KAB5569360.1"/>
    <property type="molecule type" value="Genomic_DNA"/>
</dbReference>
<feature type="transmembrane region" description="Helical" evidence="3">
    <location>
        <begin position="21"/>
        <end position="42"/>
    </location>
</feature>
<sequence>MAKELIASWKVLYRGNELYALRGRTFLVVNVAPIGYYLAFLFELPHKSSDIDAFGCLISYNKAVMGCNNMLKTAPSQTRMAFPKASLGSNVARKHAVAMGEESTVLIPKLTVETPEWLMEAVKQHWLVVTHATTCFVGGLAWATTDQILHEAFSQYGEIIDSKNIKDRETGRSRGFGFVTLGNEKAMRDAIEGMNGTDLDGRNITVTEAQSRGSGGGVAINIGFQRADNIRPEQQRFCAVYVQFQHPSLT</sequence>
<dbReference type="InterPro" id="IPR035979">
    <property type="entry name" value="RBD_domain_sf"/>
</dbReference>
<dbReference type="SMART" id="SM00360">
    <property type="entry name" value="RRM"/>
    <property type="match status" value="1"/>
</dbReference>
<dbReference type="Proteomes" id="UP000326939">
    <property type="component" value="Chromosome 2"/>
</dbReference>
<keyword evidence="3" id="KW-0812">Transmembrane</keyword>
<evidence type="ECO:0000313" key="6">
    <source>
        <dbReference type="Proteomes" id="UP000326939"/>
    </source>
</evidence>
<evidence type="ECO:0000313" key="5">
    <source>
        <dbReference type="EMBL" id="KAB5569360.1"/>
    </source>
</evidence>
<comment type="caution">
    <text evidence="5">The sequence shown here is derived from an EMBL/GenBank/DDBJ whole genome shotgun (WGS) entry which is preliminary data.</text>
</comment>
<dbReference type="InterPro" id="IPR048289">
    <property type="entry name" value="RRM2_NsCP33-like"/>
</dbReference>
<name>A0A5N5NP28_9ROSI</name>
<dbReference type="InterPro" id="IPR050886">
    <property type="entry name" value="RNA-binding_reg"/>
</dbReference>
<dbReference type="SUPFAM" id="SSF54928">
    <property type="entry name" value="RNA-binding domain, RBD"/>
    <property type="match status" value="1"/>
</dbReference>
<dbReference type="AlphaFoldDB" id="A0A5N5NP28"/>
<dbReference type="Pfam" id="PF00076">
    <property type="entry name" value="RRM_1"/>
    <property type="match status" value="1"/>
</dbReference>
<protein>
    <recommendedName>
        <fullName evidence="4">RRM domain-containing protein</fullName>
    </recommendedName>
</protein>
<dbReference type="GO" id="GO:1990428">
    <property type="term" value="P:miRNA transport"/>
    <property type="evidence" value="ECO:0007669"/>
    <property type="project" value="TreeGrafter"/>
</dbReference>
<dbReference type="PANTHER" id="PTHR48024:SF56">
    <property type="entry name" value="HETEROGENEOUS NUCLEAR RIBONUCLEOPROTEIN A0"/>
    <property type="match status" value="1"/>
</dbReference>
<reference evidence="6" key="1">
    <citation type="journal article" date="2019" name="Gigascience">
        <title>De novo genome assembly of the endangered Acer yangbiense, a plant species with extremely small populations endemic to Yunnan Province, China.</title>
        <authorList>
            <person name="Yang J."/>
            <person name="Wariss H.M."/>
            <person name="Tao L."/>
            <person name="Zhang R."/>
            <person name="Yun Q."/>
            <person name="Hollingsworth P."/>
            <person name="Dao Z."/>
            <person name="Luo G."/>
            <person name="Guo H."/>
            <person name="Ma Y."/>
            <person name="Sun W."/>
        </authorList>
    </citation>
    <scope>NUCLEOTIDE SEQUENCE [LARGE SCALE GENOMIC DNA]</scope>
    <source>
        <strain evidence="6">cv. br00</strain>
    </source>
</reference>
<dbReference type="InterPro" id="IPR000504">
    <property type="entry name" value="RRM_dom"/>
</dbReference>
<evidence type="ECO:0000256" key="3">
    <source>
        <dbReference type="SAM" id="Phobius"/>
    </source>
</evidence>
<dbReference type="PROSITE" id="PS50102">
    <property type="entry name" value="RRM"/>
    <property type="match status" value="1"/>
</dbReference>
<dbReference type="PANTHER" id="PTHR48024">
    <property type="entry name" value="GEO13361P1-RELATED"/>
    <property type="match status" value="1"/>
</dbReference>
<organism evidence="5 6">
    <name type="scientific">Salix brachista</name>
    <dbReference type="NCBI Taxonomy" id="2182728"/>
    <lineage>
        <taxon>Eukaryota</taxon>
        <taxon>Viridiplantae</taxon>
        <taxon>Streptophyta</taxon>
        <taxon>Embryophyta</taxon>
        <taxon>Tracheophyta</taxon>
        <taxon>Spermatophyta</taxon>
        <taxon>Magnoliopsida</taxon>
        <taxon>eudicotyledons</taxon>
        <taxon>Gunneridae</taxon>
        <taxon>Pentapetalae</taxon>
        <taxon>rosids</taxon>
        <taxon>fabids</taxon>
        <taxon>Malpighiales</taxon>
        <taxon>Salicaceae</taxon>
        <taxon>Saliceae</taxon>
        <taxon>Salix</taxon>
    </lineage>
</organism>
<gene>
    <name evidence="5" type="ORF">DKX38_003153</name>
</gene>
<dbReference type="Gene3D" id="3.30.70.330">
    <property type="match status" value="1"/>
</dbReference>
<feature type="domain" description="RRM" evidence="4">
    <location>
        <begin position="133"/>
        <end position="211"/>
    </location>
</feature>
<keyword evidence="3" id="KW-1133">Transmembrane helix</keyword>
<evidence type="ECO:0000256" key="1">
    <source>
        <dbReference type="ARBA" id="ARBA00022884"/>
    </source>
</evidence>
<evidence type="ECO:0000259" key="4">
    <source>
        <dbReference type="PROSITE" id="PS50102"/>
    </source>
</evidence>
<accession>A0A5N5NP28</accession>
<keyword evidence="3" id="KW-0472">Membrane</keyword>
<keyword evidence="1 2" id="KW-0694">RNA-binding</keyword>
<dbReference type="CDD" id="cd21608">
    <property type="entry name" value="RRM2_NsCP33_like"/>
    <property type="match status" value="1"/>
</dbReference>